<keyword evidence="2" id="KW-1185">Reference proteome</keyword>
<reference evidence="1 2" key="1">
    <citation type="journal article" date="2013" name="Genome Announc.">
        <title>Complete genome sequence of Simiduia agarivorans SA1(T), a marine bacterium able to degrade a variety of polysaccharides.</title>
        <authorList>
            <person name="Lin S.Y."/>
            <person name="Shieh W.Y."/>
            <person name="Chen J.S."/>
            <person name="Tang S.L."/>
        </authorList>
    </citation>
    <scope>NUCLEOTIDE SEQUENCE [LARGE SCALE GENOMIC DNA]</scope>
    <source>
        <strain evidence="2">DSM 21679 / JCM 13881 / BCRC 17597 / SA1</strain>
    </source>
</reference>
<protein>
    <submittedName>
        <fullName evidence="1">Uncharacterized protein</fullName>
    </submittedName>
</protein>
<evidence type="ECO:0000313" key="2">
    <source>
        <dbReference type="Proteomes" id="UP000000466"/>
    </source>
</evidence>
<proteinExistence type="predicted"/>
<accession>R9S396</accession>
<dbReference type="EMBL" id="CP003746">
    <property type="protein sequence ID" value="AGN11282.1"/>
    <property type="molecule type" value="Genomic_DNA"/>
</dbReference>
<sequence length="67" mass="8118">MHASVVQYFTKVLMMDIRRLKLEKQNERDRRVIEIADAQDYDFKRPEASPIAALVRARRKKIRIEFR</sequence>
<name>R9S396_SIMAS</name>
<dbReference type="Proteomes" id="UP000000466">
    <property type="component" value="Chromosome"/>
</dbReference>
<dbReference type="KEGG" id="saga:M5M_03022"/>
<organism evidence="1 2">
    <name type="scientific">Simiduia agarivorans (strain DSM 21679 / JCM 13881 / BCRC 17597 / SA1)</name>
    <dbReference type="NCBI Taxonomy" id="1117647"/>
    <lineage>
        <taxon>Bacteria</taxon>
        <taxon>Pseudomonadati</taxon>
        <taxon>Pseudomonadota</taxon>
        <taxon>Gammaproteobacteria</taxon>
        <taxon>Cellvibrionales</taxon>
        <taxon>Cellvibrionaceae</taxon>
        <taxon>Simiduia</taxon>
    </lineage>
</organism>
<dbReference type="STRING" id="1117647.M5M_03022"/>
<gene>
    <name evidence="1" type="ordered locus">M5M_03022</name>
</gene>
<dbReference type="AlphaFoldDB" id="R9S396"/>
<evidence type="ECO:0000313" key="1">
    <source>
        <dbReference type="EMBL" id="AGN11282.1"/>
    </source>
</evidence>
<dbReference type="HOGENOM" id="CLU_2810102_0_0_6"/>